<sequence>MIQKISHYIYIIFFVFFSSDFFAQKLNLKIASTREAENLILNKMEYQKKHTDTVSIGSEIYKISKYLENNGYFTHTVDSVQKTSKEQLVYFSLNDKIDNAVLKTNSDVSFLVATHTIENNLIYIPIEKLQPLLLKISKYLDNQGRSFSKVQLKNILIKDKTLFANLEIQSSEKRTINSVLVKGYEAFPTSFLKNYFNIKSNAVFNQKKINEISNTSKGLQFIKEIKPPEILFTKDSTLLYLYFKKHQTNSFDGVVNFASKENGDLLFNGNIDLKLNNVADLGEKFELFWNSIGDERQEFKMVAELPYIFKSPITPEIAFSIYKQDSTFLNTTFNSKIKYSISEKIKLGLSYSSETSSELNKSSLTNNVDNFTNSFIAIHLSYIKPKFDLFFNNKFYLEVIPSFGKRKSDNKTTNQFKIRTIATYIWDVNFRNSIYIKNDTGFLNSGSYLNNELFRIGGANSIRGFNEQSIFTSSYTFFNIEYRYLTSEKSFIYSITDIGSIKENSKKLLSLGLGYRFINNNSHINIGAVISRNQNNQIQFKNSKIIIDWTIYF</sequence>
<keyword evidence="1" id="KW-0472">Membrane</keyword>
<accession>A0A2S7KUH2</accession>
<keyword evidence="1" id="KW-0812">Transmembrane</keyword>
<dbReference type="Gene3D" id="2.40.160.50">
    <property type="entry name" value="membrane protein fhac: a member of the omp85/tpsb transporter family"/>
    <property type="match status" value="1"/>
</dbReference>
<name>A0A2S7KUH2_9FLAO</name>
<evidence type="ECO:0000313" key="3">
    <source>
        <dbReference type="Proteomes" id="UP000239522"/>
    </source>
</evidence>
<evidence type="ECO:0008006" key="4">
    <source>
        <dbReference type="Google" id="ProtNLM"/>
    </source>
</evidence>
<dbReference type="AlphaFoldDB" id="A0A2S7KUH2"/>
<reference evidence="2 3" key="1">
    <citation type="submission" date="2016-11" db="EMBL/GenBank/DDBJ databases">
        <title>Trade-off between light-utilization and light-protection in marine flavobacteria.</title>
        <authorList>
            <person name="Kumagai Y."/>
        </authorList>
    </citation>
    <scope>NUCLEOTIDE SEQUENCE [LARGE SCALE GENOMIC DNA]</scope>
    <source>
        <strain evidence="2 3">ATCC 700397</strain>
    </source>
</reference>
<keyword evidence="1" id="KW-1133">Transmembrane helix</keyword>
<proteinExistence type="predicted"/>
<evidence type="ECO:0000256" key="1">
    <source>
        <dbReference type="SAM" id="Phobius"/>
    </source>
</evidence>
<dbReference type="EMBL" id="MQUA01000013">
    <property type="protein sequence ID" value="PQB06173.1"/>
    <property type="molecule type" value="Genomic_DNA"/>
</dbReference>
<gene>
    <name evidence="2" type="ORF">BST83_02480</name>
</gene>
<protein>
    <recommendedName>
        <fullName evidence="4">Haemolysin activator HlyB C-terminal domain-containing protein</fullName>
    </recommendedName>
</protein>
<evidence type="ECO:0000313" key="2">
    <source>
        <dbReference type="EMBL" id="PQB06173.1"/>
    </source>
</evidence>
<comment type="caution">
    <text evidence="2">The sequence shown here is derived from an EMBL/GenBank/DDBJ whole genome shotgun (WGS) entry which is preliminary data.</text>
</comment>
<organism evidence="2 3">
    <name type="scientific">Polaribacter filamentus</name>
    <dbReference type="NCBI Taxonomy" id="53483"/>
    <lineage>
        <taxon>Bacteria</taxon>
        <taxon>Pseudomonadati</taxon>
        <taxon>Bacteroidota</taxon>
        <taxon>Flavobacteriia</taxon>
        <taxon>Flavobacteriales</taxon>
        <taxon>Flavobacteriaceae</taxon>
    </lineage>
</organism>
<keyword evidence="3" id="KW-1185">Reference proteome</keyword>
<feature type="transmembrane region" description="Helical" evidence="1">
    <location>
        <begin position="7"/>
        <end position="23"/>
    </location>
</feature>
<dbReference type="Proteomes" id="UP000239522">
    <property type="component" value="Unassembled WGS sequence"/>
</dbReference>